<evidence type="ECO:0000256" key="1">
    <source>
        <dbReference type="ARBA" id="ARBA00022630"/>
    </source>
</evidence>
<dbReference type="RefSeq" id="WP_137247302.1">
    <property type="nucleotide sequence ID" value="NZ_SZQA01000010.1"/>
</dbReference>
<keyword evidence="3" id="KW-0560">Oxidoreductase</keyword>
<dbReference type="OrthoDB" id="1643408at2"/>
<keyword evidence="2" id="KW-0288">FMN</keyword>
<dbReference type="GO" id="GO:0016491">
    <property type="term" value="F:oxidoreductase activity"/>
    <property type="evidence" value="ECO:0007669"/>
    <property type="project" value="UniProtKB-KW"/>
</dbReference>
<dbReference type="Pfam" id="PF03358">
    <property type="entry name" value="FMN_red"/>
    <property type="match status" value="1"/>
</dbReference>
<dbReference type="InterPro" id="IPR051814">
    <property type="entry name" value="NAD(P)H-dep_FMN_reductase"/>
</dbReference>
<keyword evidence="1" id="KW-0285">Flavoprotein</keyword>
<evidence type="ECO:0000313" key="6">
    <source>
        <dbReference type="Proteomes" id="UP000308705"/>
    </source>
</evidence>
<keyword evidence="6" id="KW-1185">Reference proteome</keyword>
<dbReference type="PANTHER" id="PTHR43408:SF1">
    <property type="entry name" value="FMN REDUCTASE (NADPH)"/>
    <property type="match status" value="1"/>
</dbReference>
<comment type="caution">
    <text evidence="5">The sequence shown here is derived from an EMBL/GenBank/DDBJ whole genome shotgun (WGS) entry which is preliminary data.</text>
</comment>
<dbReference type="EMBL" id="SZQA01000010">
    <property type="protein sequence ID" value="TKK88569.1"/>
    <property type="molecule type" value="Genomic_DNA"/>
</dbReference>
<evidence type="ECO:0000256" key="2">
    <source>
        <dbReference type="ARBA" id="ARBA00022643"/>
    </source>
</evidence>
<dbReference type="Proteomes" id="UP000308705">
    <property type="component" value="Unassembled WGS sequence"/>
</dbReference>
<evidence type="ECO:0000256" key="3">
    <source>
        <dbReference type="ARBA" id="ARBA00023002"/>
    </source>
</evidence>
<dbReference type="AlphaFoldDB" id="A0A4U3MIQ8"/>
<gene>
    <name evidence="5" type="ORF">FDA94_12895</name>
</gene>
<sequence>MGSIVTLVGNPRSGSRTLTVAVRAAEAALGSAGDVVDLAGLAPHLFAPQPVSAVEVALDLVKDADVLVVASPTYKGTYTGLLKAFLDRLPPRALAGKHALPILVMGGAQHALAVEVHFRPLLVELGAIVPTPGLAVLESQIADLDAVLKPWAAQLEGQLPAGA</sequence>
<feature type="domain" description="NADPH-dependent FMN reductase-like" evidence="4">
    <location>
        <begin position="4"/>
        <end position="136"/>
    </location>
</feature>
<evidence type="ECO:0000259" key="4">
    <source>
        <dbReference type="Pfam" id="PF03358"/>
    </source>
</evidence>
<accession>A0A4U3MIQ8</accession>
<reference evidence="5 6" key="1">
    <citation type="submission" date="2019-04" db="EMBL/GenBank/DDBJ databases">
        <title>Herbidospora sp. NEAU-GS14.nov., a novel actinomycete isolated from soil.</title>
        <authorList>
            <person name="Han L."/>
        </authorList>
    </citation>
    <scope>NUCLEOTIDE SEQUENCE [LARGE SCALE GENOMIC DNA]</scope>
    <source>
        <strain evidence="5 6">NEAU-GS14</strain>
    </source>
</reference>
<protein>
    <submittedName>
        <fullName evidence="5">NAD(P)H-dependent oxidoreductase</fullName>
    </submittedName>
</protein>
<name>A0A4U3MIQ8_9ACTN</name>
<dbReference type="InterPro" id="IPR029039">
    <property type="entry name" value="Flavoprotein-like_sf"/>
</dbReference>
<proteinExistence type="predicted"/>
<organism evidence="5 6">
    <name type="scientific">Herbidospora galbida</name>
    <dbReference type="NCBI Taxonomy" id="2575442"/>
    <lineage>
        <taxon>Bacteria</taxon>
        <taxon>Bacillati</taxon>
        <taxon>Actinomycetota</taxon>
        <taxon>Actinomycetes</taxon>
        <taxon>Streptosporangiales</taxon>
        <taxon>Streptosporangiaceae</taxon>
        <taxon>Herbidospora</taxon>
    </lineage>
</organism>
<dbReference type="Gene3D" id="3.40.50.360">
    <property type="match status" value="1"/>
</dbReference>
<dbReference type="PANTHER" id="PTHR43408">
    <property type="entry name" value="FMN REDUCTASE (NADPH)"/>
    <property type="match status" value="1"/>
</dbReference>
<dbReference type="SUPFAM" id="SSF52218">
    <property type="entry name" value="Flavoproteins"/>
    <property type="match status" value="1"/>
</dbReference>
<dbReference type="InterPro" id="IPR005025">
    <property type="entry name" value="FMN_Rdtase-like_dom"/>
</dbReference>
<evidence type="ECO:0000313" key="5">
    <source>
        <dbReference type="EMBL" id="TKK88569.1"/>
    </source>
</evidence>